<dbReference type="NCBIfam" id="TIGR01537">
    <property type="entry name" value="portal_HK97"/>
    <property type="match status" value="1"/>
</dbReference>
<comment type="caution">
    <text evidence="1">The sequence shown here is derived from an EMBL/GenBank/DDBJ whole genome shotgun (WGS) entry which is preliminary data.</text>
</comment>
<dbReference type="InterPro" id="IPR006427">
    <property type="entry name" value="Portal_HK97"/>
</dbReference>
<keyword evidence="2" id="KW-1185">Reference proteome</keyword>
<gene>
    <name evidence="1" type="ORF">GCM10007971_37120</name>
</gene>
<dbReference type="InterPro" id="IPR006944">
    <property type="entry name" value="Phage/GTA_portal"/>
</dbReference>
<dbReference type="EMBL" id="BMOS01000049">
    <property type="protein sequence ID" value="GGN66794.1"/>
    <property type="molecule type" value="Genomic_DNA"/>
</dbReference>
<dbReference type="AlphaFoldDB" id="A0A917Y539"/>
<organism evidence="1 2">
    <name type="scientific">Oceanobacillus indicireducens</name>
    <dbReference type="NCBI Taxonomy" id="1004261"/>
    <lineage>
        <taxon>Bacteria</taxon>
        <taxon>Bacillati</taxon>
        <taxon>Bacillota</taxon>
        <taxon>Bacilli</taxon>
        <taxon>Bacillales</taxon>
        <taxon>Bacillaceae</taxon>
        <taxon>Oceanobacillus</taxon>
    </lineage>
</organism>
<protein>
    <submittedName>
        <fullName evidence="1">Phage portal protein</fullName>
    </submittedName>
</protein>
<dbReference type="Proteomes" id="UP000624041">
    <property type="component" value="Unassembled WGS sequence"/>
</dbReference>
<reference evidence="1" key="2">
    <citation type="submission" date="2020-09" db="EMBL/GenBank/DDBJ databases">
        <authorList>
            <person name="Sun Q."/>
            <person name="Ohkuma M."/>
        </authorList>
    </citation>
    <scope>NUCLEOTIDE SEQUENCE</scope>
    <source>
        <strain evidence="1">JCM 17251</strain>
    </source>
</reference>
<evidence type="ECO:0000313" key="2">
    <source>
        <dbReference type="Proteomes" id="UP000624041"/>
    </source>
</evidence>
<name>A0A917Y539_9BACI</name>
<dbReference type="Pfam" id="PF04860">
    <property type="entry name" value="Phage_portal"/>
    <property type="match status" value="1"/>
</dbReference>
<accession>A0A917Y539</accession>
<reference evidence="1" key="1">
    <citation type="journal article" date="2014" name="Int. J. Syst. Evol. Microbiol.">
        <title>Complete genome sequence of Corynebacterium casei LMG S-19264T (=DSM 44701T), isolated from a smear-ripened cheese.</title>
        <authorList>
            <consortium name="US DOE Joint Genome Institute (JGI-PGF)"/>
            <person name="Walter F."/>
            <person name="Albersmeier A."/>
            <person name="Kalinowski J."/>
            <person name="Ruckert C."/>
        </authorList>
    </citation>
    <scope>NUCLEOTIDE SEQUENCE</scope>
    <source>
        <strain evidence="1">JCM 17251</strain>
    </source>
</reference>
<proteinExistence type="predicted"/>
<evidence type="ECO:0000313" key="1">
    <source>
        <dbReference type="EMBL" id="GGN66794.1"/>
    </source>
</evidence>
<sequence length="383" mass="44157">MGFLDKVFKRNKELGYSFDLDFMDLFAKKSERIHMKRLAIETCISFLARTVSQTEFRVKNGSEYVRNELYYRLNTRPNKNMTASTFWQKFISKLIYDNEVLVIQANDGDLLIADDFYHKKYAVYEDRFTDVIVRDYEFKDSFKQSEVIHLKYGNEKLSNLLDSLFYDYGDLFGYILKGQKRKNQLRATVDMDMLAAKSGEKQAKLQEFIDNMYEAVEKKDVAIIPQQPGFEYKEQSGNGIAGQSVDEINKVTGGYLDQVAVAIGIPPSLIRGDMADVEKQTKNYMFFSVSPLLKKIKEESDVKFFTKKELLNGNCIETRKPSYRDIFDLATAVDKLVSSGVFNGNEVRSELGKETTDEQIHKEYFITKNYQSGKEAIEGGDNE</sequence>